<dbReference type="Gene3D" id="2.30.130.10">
    <property type="entry name" value="PUA domain"/>
    <property type="match status" value="1"/>
</dbReference>
<dbReference type="InterPro" id="IPR036974">
    <property type="entry name" value="PUA_sf"/>
</dbReference>
<dbReference type="PROSITE" id="PS50890">
    <property type="entry name" value="PUA"/>
    <property type="match status" value="1"/>
</dbReference>
<feature type="domain" description="PUA" evidence="1">
    <location>
        <begin position="88"/>
        <end position="159"/>
    </location>
</feature>
<dbReference type="InterPro" id="IPR015947">
    <property type="entry name" value="PUA-like_sf"/>
</dbReference>
<dbReference type="GeneID" id="12450160"/>
<dbReference type="Pfam" id="PF01472">
    <property type="entry name" value="PUA"/>
    <property type="match status" value="1"/>
</dbReference>
<name>A0A843AC35_9CREN</name>
<organism evidence="2 3">
    <name type="scientific">Fervidicoccus fontis</name>
    <dbReference type="NCBI Taxonomy" id="683846"/>
    <lineage>
        <taxon>Archaea</taxon>
        <taxon>Thermoproteota</taxon>
        <taxon>Thermoprotei</taxon>
        <taxon>Fervidicoccales</taxon>
        <taxon>Fervidicoccaceae</taxon>
        <taxon>Fervidicoccus</taxon>
    </lineage>
</organism>
<gene>
    <name evidence="2" type="ORF">IOK49_04805</name>
</gene>
<dbReference type="Proteomes" id="UP000652307">
    <property type="component" value="Unassembled WGS sequence"/>
</dbReference>
<comment type="caution">
    <text evidence="2">The sequence shown here is derived from an EMBL/GenBank/DDBJ whole genome shotgun (WGS) entry which is preliminary data.</text>
</comment>
<dbReference type="SUPFAM" id="SSF88697">
    <property type="entry name" value="PUA domain-like"/>
    <property type="match status" value="1"/>
</dbReference>
<protein>
    <recommendedName>
        <fullName evidence="1">PUA domain-containing protein</fullName>
    </recommendedName>
</protein>
<proteinExistence type="predicted"/>
<dbReference type="SUPFAM" id="SSF88802">
    <property type="entry name" value="Pre-PUA domain"/>
    <property type="match status" value="1"/>
</dbReference>
<sequence>MRIKREKPSKFELIQLKSVIAYQFGKEAVESIFKSNNSIEVSRYSTGRIRTVYINGEEALYFNPKIGLFSLSMYGASLIFPSIPKETKRIAVITEVFENYTKKTLLAPAVAWSTNDIRDGDEVFIVNENGELLALGKALLCHEEIKKIKRGKVALIKRKR</sequence>
<evidence type="ECO:0000313" key="2">
    <source>
        <dbReference type="EMBL" id="MBE9391392.1"/>
    </source>
</evidence>
<dbReference type="AlphaFoldDB" id="A0A843AC35"/>
<dbReference type="SMART" id="SM00359">
    <property type="entry name" value="PUA"/>
    <property type="match status" value="1"/>
</dbReference>
<accession>A0A843AC35</accession>
<dbReference type="InterPro" id="IPR004521">
    <property type="entry name" value="Uncharacterised_CHP00451"/>
</dbReference>
<evidence type="ECO:0000313" key="3">
    <source>
        <dbReference type="Proteomes" id="UP000652307"/>
    </source>
</evidence>
<evidence type="ECO:0000259" key="1">
    <source>
        <dbReference type="SMART" id="SM00359"/>
    </source>
</evidence>
<reference evidence="2" key="1">
    <citation type="submission" date="2020-10" db="EMBL/GenBank/DDBJ databases">
        <title>Fervidococcus fontis strain 3639Fd - the first crenarchaeon capable of growth on lipids.</title>
        <authorList>
            <person name="Kochetkova T.V."/>
            <person name="Elcheninov A.G."/>
            <person name="Toschakov S.V."/>
            <person name="Kublanov I.V."/>
        </authorList>
    </citation>
    <scope>NUCLEOTIDE SEQUENCE</scope>
    <source>
        <strain evidence="2">3639Fd</strain>
    </source>
</reference>
<dbReference type="Pfam" id="PF14810">
    <property type="entry name" value="TGT_C2"/>
    <property type="match status" value="1"/>
</dbReference>
<dbReference type="RefSeq" id="WP_014558204.1">
    <property type="nucleotide sequence ID" value="NZ_JADEZV010000003.1"/>
</dbReference>
<dbReference type="InterPro" id="IPR002478">
    <property type="entry name" value="PUA"/>
</dbReference>
<dbReference type="InterPro" id="IPR038250">
    <property type="entry name" value="TGT_C2_sf"/>
</dbReference>
<dbReference type="Gene3D" id="3.10.450.90">
    <property type="entry name" value="ArcTGT, C2 domain"/>
    <property type="match status" value="1"/>
</dbReference>
<dbReference type="GO" id="GO:0003723">
    <property type="term" value="F:RNA binding"/>
    <property type="evidence" value="ECO:0007669"/>
    <property type="project" value="InterPro"/>
</dbReference>
<dbReference type="EMBL" id="JADEZV010000003">
    <property type="protein sequence ID" value="MBE9391392.1"/>
    <property type="molecule type" value="Genomic_DNA"/>
</dbReference>
<dbReference type="InterPro" id="IPR029402">
    <property type="entry name" value="TGT_C2"/>
</dbReference>
<dbReference type="NCBIfam" id="TIGR00451">
    <property type="entry name" value="unchar_dom_2"/>
    <property type="match status" value="1"/>
</dbReference>